<dbReference type="InterPro" id="IPR046527">
    <property type="entry name" value="PIR2-like_helical"/>
</dbReference>
<keyword evidence="6" id="KW-1185">Reference proteome</keyword>
<feature type="region of interest" description="Disordered" evidence="3">
    <location>
        <begin position="315"/>
        <end position="339"/>
    </location>
</feature>
<dbReference type="AlphaFoldDB" id="A0ABD3STF3"/>
<feature type="coiled-coil region" evidence="2">
    <location>
        <begin position="504"/>
        <end position="570"/>
    </location>
</feature>
<dbReference type="EMBL" id="JBJXBP010000005">
    <property type="protein sequence ID" value="KAL3827899.1"/>
    <property type="molecule type" value="Genomic_DNA"/>
</dbReference>
<keyword evidence="2" id="KW-0175">Coiled coil</keyword>
<sequence>MQDKLEEGLIYRSIIQGIINFLHWDFIDFLLIDCVCKPSVRSMGDSGSVVDSNSAGLSSVMVYEKGSSNKRKYFPDLSLEIPSELSLTEFPRYEILEEKLRNSLTELGSIMEPEVEEFQKADWEDPVACQLEELLTNNLFAIFHGAVKKIVEYDYTEEAALWAILNSGLFHGSKDAVSNVVDGALALLGREKEFSIESKYSVFEGLQSLVEYTILEMIHVLREVRPDLTIGEAMWCLLMSDLNLLNACVVEGGLSGDSCEPKVENPDTNDQSSQPGSPKSKSRSTSKESSVVLEEVKGKFPGIIREHIQTLSQAMVVDEKSGGSKKGSSGNSKRDMLRQKTFHFEKSYKGRMSKGAFKAKVAAWGSMVLDKSLKSGSSSVLMKGTYSKLGTSAGTNGSQAEVQNRPSKNPQSDPKSPAVSNPCSKGKMGISNPPKAIDYYAGIPYDDTLQKYVPQDDKDKTILMLVSHKESLEKEVQGWVDWANEKVMQAARKLGKDQVELKTLRQEKEETEKFNKEKQTLEENTAKRVSEMENALSNATGQIEGANSSVERLEEENSLLHKDMEAAKLQAVKSAIKLHEAVMREQEALKNSQLWDAEKGLLLEQLTKLRRQTVDMKILIEKAKGRQDQFKVLLKHEEKEKIRVSTQIDSLRGKREEDNALTNEEVENIKQNADTNLSKCIESIKNLENINSQLRMESNKSKIAALNIGYTGNDNVGKRLAVFEENFGVESVKPERECVMCMTEEISVVFLPCAHQVLCHECSRLLVKQGMNDCPSCRTTIQKRISVSYRVL</sequence>
<evidence type="ECO:0000313" key="5">
    <source>
        <dbReference type="EMBL" id="KAL3827899.1"/>
    </source>
</evidence>
<keyword evidence="1" id="KW-0479">Metal-binding</keyword>
<keyword evidence="1" id="KW-0863">Zinc-finger</keyword>
<dbReference type="InterPro" id="IPR001841">
    <property type="entry name" value="Znf_RING"/>
</dbReference>
<reference evidence="5 6" key="1">
    <citation type="submission" date="2024-12" db="EMBL/GenBank/DDBJ databases">
        <title>The unique morphological basis and parallel evolutionary history of personate flowers in Penstemon.</title>
        <authorList>
            <person name="Depatie T.H."/>
            <person name="Wessinger C.A."/>
        </authorList>
    </citation>
    <scope>NUCLEOTIDE SEQUENCE [LARGE SCALE GENOMIC DNA]</scope>
    <source>
        <strain evidence="5">WTNN_2</strain>
        <tissue evidence="5">Leaf</tissue>
    </source>
</reference>
<dbReference type="SUPFAM" id="SSF57850">
    <property type="entry name" value="RING/U-box"/>
    <property type="match status" value="1"/>
</dbReference>
<evidence type="ECO:0000256" key="3">
    <source>
        <dbReference type="SAM" id="MobiDB-lite"/>
    </source>
</evidence>
<dbReference type="PANTHER" id="PTHR46405:SF9">
    <property type="entry name" value="E3 UBIQUITIN-PROTEIN LIGASE RF298"/>
    <property type="match status" value="1"/>
</dbReference>
<dbReference type="PANTHER" id="PTHR46405">
    <property type="entry name" value="OS05G0141500 PROTEIN"/>
    <property type="match status" value="1"/>
</dbReference>
<dbReference type="InterPro" id="IPR013083">
    <property type="entry name" value="Znf_RING/FYVE/PHD"/>
</dbReference>
<evidence type="ECO:0000259" key="4">
    <source>
        <dbReference type="PROSITE" id="PS50089"/>
    </source>
</evidence>
<feature type="domain" description="RING-type" evidence="4">
    <location>
        <begin position="738"/>
        <end position="778"/>
    </location>
</feature>
<dbReference type="PROSITE" id="PS50089">
    <property type="entry name" value="ZF_RING_2"/>
    <property type="match status" value="1"/>
</dbReference>
<feature type="region of interest" description="Disordered" evidence="3">
    <location>
        <begin position="391"/>
        <end position="431"/>
    </location>
</feature>
<dbReference type="Proteomes" id="UP001634393">
    <property type="component" value="Unassembled WGS sequence"/>
</dbReference>
<evidence type="ECO:0000256" key="1">
    <source>
        <dbReference type="PROSITE-ProRule" id="PRU00175"/>
    </source>
</evidence>
<comment type="caution">
    <text evidence="5">The sequence shown here is derived from an EMBL/GenBank/DDBJ whole genome shotgun (WGS) entry which is preliminary data.</text>
</comment>
<dbReference type="GO" id="GO:0008270">
    <property type="term" value="F:zinc ion binding"/>
    <property type="evidence" value="ECO:0007669"/>
    <property type="project" value="UniProtKB-KW"/>
</dbReference>
<dbReference type="Pfam" id="PF20235">
    <property type="entry name" value="PIR2-like_helical"/>
    <property type="match status" value="1"/>
</dbReference>
<proteinExistence type="predicted"/>
<accession>A0ABD3STF3</accession>
<keyword evidence="1" id="KW-0862">Zinc</keyword>
<dbReference type="Pfam" id="PF13920">
    <property type="entry name" value="zf-C3HC4_3"/>
    <property type="match status" value="1"/>
</dbReference>
<organism evidence="5 6">
    <name type="scientific">Penstemon smallii</name>
    <dbReference type="NCBI Taxonomy" id="265156"/>
    <lineage>
        <taxon>Eukaryota</taxon>
        <taxon>Viridiplantae</taxon>
        <taxon>Streptophyta</taxon>
        <taxon>Embryophyta</taxon>
        <taxon>Tracheophyta</taxon>
        <taxon>Spermatophyta</taxon>
        <taxon>Magnoliopsida</taxon>
        <taxon>eudicotyledons</taxon>
        <taxon>Gunneridae</taxon>
        <taxon>Pentapetalae</taxon>
        <taxon>asterids</taxon>
        <taxon>lamiids</taxon>
        <taxon>Lamiales</taxon>
        <taxon>Plantaginaceae</taxon>
        <taxon>Cheloneae</taxon>
        <taxon>Penstemon</taxon>
    </lineage>
</organism>
<dbReference type="CDD" id="cd23128">
    <property type="entry name" value="RING-HC_MIP1-like"/>
    <property type="match status" value="1"/>
</dbReference>
<evidence type="ECO:0000256" key="2">
    <source>
        <dbReference type="SAM" id="Coils"/>
    </source>
</evidence>
<name>A0ABD3STF3_9LAMI</name>
<gene>
    <name evidence="5" type="ORF">ACJIZ3_016701</name>
</gene>
<dbReference type="InterPro" id="IPR046934">
    <property type="entry name" value="PIR2-like"/>
</dbReference>
<protein>
    <recommendedName>
        <fullName evidence="4">RING-type domain-containing protein</fullName>
    </recommendedName>
</protein>
<dbReference type="Gene3D" id="3.30.40.10">
    <property type="entry name" value="Zinc/RING finger domain, C3HC4 (zinc finger)"/>
    <property type="match status" value="1"/>
</dbReference>
<evidence type="ECO:0000313" key="6">
    <source>
        <dbReference type="Proteomes" id="UP001634393"/>
    </source>
</evidence>
<feature type="region of interest" description="Disordered" evidence="3">
    <location>
        <begin position="259"/>
        <end position="292"/>
    </location>
</feature>
<feature type="compositionally biased region" description="Polar residues" evidence="3">
    <location>
        <begin position="391"/>
        <end position="423"/>
    </location>
</feature>